<dbReference type="EMBL" id="VSSQ01031189">
    <property type="protein sequence ID" value="MPM81983.1"/>
    <property type="molecule type" value="Genomic_DNA"/>
</dbReference>
<dbReference type="Gene3D" id="3.20.20.80">
    <property type="entry name" value="Glycosidases"/>
    <property type="match status" value="1"/>
</dbReference>
<comment type="caution">
    <text evidence="5">The sequence shown here is derived from an EMBL/GenBank/DDBJ whole genome shotgun (WGS) entry which is preliminary data.</text>
</comment>
<dbReference type="InterPro" id="IPR049166">
    <property type="entry name" value="GH39_cat"/>
</dbReference>
<dbReference type="SUPFAM" id="SSF51445">
    <property type="entry name" value="(Trans)glycosidases"/>
    <property type="match status" value="1"/>
</dbReference>
<accession>A0A645CYN8</accession>
<dbReference type="Pfam" id="PF01229">
    <property type="entry name" value="Glyco_hydro_39"/>
    <property type="match status" value="1"/>
</dbReference>
<dbReference type="PANTHER" id="PTHR12631:SF10">
    <property type="entry name" value="BETA-XYLOSIDASE-LIKE PROTEIN-RELATED"/>
    <property type="match status" value="1"/>
</dbReference>
<dbReference type="GO" id="GO:0004553">
    <property type="term" value="F:hydrolase activity, hydrolyzing O-glycosyl compounds"/>
    <property type="evidence" value="ECO:0007669"/>
    <property type="project" value="TreeGrafter"/>
</dbReference>
<evidence type="ECO:0000256" key="3">
    <source>
        <dbReference type="ARBA" id="ARBA00023295"/>
    </source>
</evidence>
<gene>
    <name evidence="5" type="ORF">SDC9_129041</name>
</gene>
<dbReference type="InterPro" id="IPR017853">
    <property type="entry name" value="GH"/>
</dbReference>
<dbReference type="AlphaFoldDB" id="A0A645CYN8"/>
<organism evidence="5">
    <name type="scientific">bioreactor metagenome</name>
    <dbReference type="NCBI Taxonomy" id="1076179"/>
    <lineage>
        <taxon>unclassified sequences</taxon>
        <taxon>metagenomes</taxon>
        <taxon>ecological metagenomes</taxon>
    </lineage>
</organism>
<dbReference type="PANTHER" id="PTHR12631">
    <property type="entry name" value="ALPHA-L-IDURONIDASE"/>
    <property type="match status" value="1"/>
</dbReference>
<keyword evidence="3" id="KW-0326">Glycosidase</keyword>
<comment type="similarity">
    <text evidence="1">Belongs to the glycosyl hydrolase 39 family.</text>
</comment>
<sequence>MCLCYGNGIYDEAAAKVFGAVGCPPIHNEKQKKAWHDYVVAVVSRYRGRVSRFEVWNEPDGRWCWKHGPNGTEYGEFVKATAAAVREANPEAEIIGGVQCVYDYKWLTDVFETGAGDCLDFVSYHSYTPDERAGVDRPRLLGAFCRRYNRNIKIFQGETGTQSREGGAGALREGAWTPERQAKFLARHLLAHCAEGVEINSYFSCLDMIEALNGTVGDRSSYLDYGYFGVLGAEFDAEGRATGNYTPRPSYRTLQVLAAIFREEIVTEPLPAQFKNGLYSSRHMRNDDPGEGLLTYGFRKPGGGGDGFVYWKPVELLTFSGYESTVTVEIAGVEGDPVLVDLLDGTVYALPESSVETLGKGYRRFLHLPLRDYPMLLAFGDFIR</sequence>
<evidence type="ECO:0000313" key="5">
    <source>
        <dbReference type="EMBL" id="MPM81983.1"/>
    </source>
</evidence>
<evidence type="ECO:0000259" key="4">
    <source>
        <dbReference type="Pfam" id="PF01229"/>
    </source>
</evidence>
<name>A0A645CYN8_9ZZZZ</name>
<keyword evidence="2" id="KW-0378">Hydrolase</keyword>
<dbReference type="InterPro" id="IPR051923">
    <property type="entry name" value="Glycosyl_Hydrolase_39"/>
</dbReference>
<feature type="domain" description="Glycosyl hydrolases family 39 N-terminal catalytic" evidence="4">
    <location>
        <begin position="26"/>
        <end position="268"/>
    </location>
</feature>
<evidence type="ECO:0000256" key="2">
    <source>
        <dbReference type="ARBA" id="ARBA00022801"/>
    </source>
</evidence>
<reference evidence="5" key="1">
    <citation type="submission" date="2019-08" db="EMBL/GenBank/DDBJ databases">
        <authorList>
            <person name="Kucharzyk K."/>
            <person name="Murdoch R.W."/>
            <person name="Higgins S."/>
            <person name="Loffler F."/>
        </authorList>
    </citation>
    <scope>NUCLEOTIDE SEQUENCE</scope>
</reference>
<protein>
    <recommendedName>
        <fullName evidence="4">Glycosyl hydrolases family 39 N-terminal catalytic domain-containing protein</fullName>
    </recommendedName>
</protein>
<evidence type="ECO:0000256" key="1">
    <source>
        <dbReference type="ARBA" id="ARBA00008875"/>
    </source>
</evidence>
<proteinExistence type="inferred from homology"/>